<proteinExistence type="predicted"/>
<dbReference type="InterPro" id="IPR005467">
    <property type="entry name" value="His_kinase_dom"/>
</dbReference>
<dbReference type="InterPro" id="IPR004358">
    <property type="entry name" value="Sig_transdc_His_kin-like_C"/>
</dbReference>
<dbReference type="SMART" id="SM00388">
    <property type="entry name" value="HisKA"/>
    <property type="match status" value="1"/>
</dbReference>
<dbReference type="GO" id="GO:0000155">
    <property type="term" value="F:phosphorelay sensor kinase activity"/>
    <property type="evidence" value="ECO:0007669"/>
    <property type="project" value="InterPro"/>
</dbReference>
<comment type="catalytic activity">
    <reaction evidence="1">
        <text>ATP + protein L-histidine = ADP + protein N-phospho-L-histidine.</text>
        <dbReference type="EC" id="2.7.13.3"/>
    </reaction>
</comment>
<dbReference type="CDD" id="cd00082">
    <property type="entry name" value="HisKA"/>
    <property type="match status" value="1"/>
</dbReference>
<evidence type="ECO:0000256" key="7">
    <source>
        <dbReference type="ARBA" id="ARBA00022840"/>
    </source>
</evidence>
<keyword evidence="6" id="KW-0418">Kinase</keyword>
<keyword evidence="3" id="KW-0597">Phosphoprotein</keyword>
<dbReference type="PANTHER" id="PTHR43065">
    <property type="entry name" value="SENSOR HISTIDINE KINASE"/>
    <property type="match status" value="1"/>
</dbReference>
<dbReference type="Gene3D" id="3.30.565.10">
    <property type="entry name" value="Histidine kinase-like ATPase, C-terminal domain"/>
    <property type="match status" value="1"/>
</dbReference>
<keyword evidence="8" id="KW-0902">Two-component regulatory system</keyword>
<dbReference type="InterPro" id="IPR036890">
    <property type="entry name" value="HATPase_C_sf"/>
</dbReference>
<dbReference type="Proteomes" id="UP000000270">
    <property type="component" value="Chromosome"/>
</dbReference>
<dbReference type="HOGENOM" id="CLU_000445_89_1_5"/>
<evidence type="ECO:0000256" key="9">
    <source>
        <dbReference type="SAM" id="Phobius"/>
    </source>
</evidence>
<dbReference type="InterPro" id="IPR003594">
    <property type="entry name" value="HATPase_dom"/>
</dbReference>
<evidence type="ECO:0000256" key="5">
    <source>
        <dbReference type="ARBA" id="ARBA00022741"/>
    </source>
</evidence>
<evidence type="ECO:0000256" key="2">
    <source>
        <dbReference type="ARBA" id="ARBA00012438"/>
    </source>
</evidence>
<dbReference type="SUPFAM" id="SSF55874">
    <property type="entry name" value="ATPase domain of HSP90 chaperone/DNA topoisomerase II/histidine kinase"/>
    <property type="match status" value="1"/>
</dbReference>
<dbReference type="EC" id="2.7.13.3" evidence="2"/>
<protein>
    <recommendedName>
        <fullName evidence="2">histidine kinase</fullName>
        <ecNumber evidence="2">2.7.13.3</ecNumber>
    </recommendedName>
</protein>
<organism evidence="11 12">
    <name type="scientific">Azorhizobium caulinodans (strain ATCC 43989 / DSM 5975 / JCM 20966 / LMG 6465 / NBRC 14845 / NCIMB 13405 / ORS 571)</name>
    <dbReference type="NCBI Taxonomy" id="438753"/>
    <lineage>
        <taxon>Bacteria</taxon>
        <taxon>Pseudomonadati</taxon>
        <taxon>Pseudomonadota</taxon>
        <taxon>Alphaproteobacteria</taxon>
        <taxon>Hyphomicrobiales</taxon>
        <taxon>Xanthobacteraceae</taxon>
        <taxon>Azorhizobium</taxon>
    </lineage>
</organism>
<evidence type="ECO:0000256" key="8">
    <source>
        <dbReference type="ARBA" id="ARBA00023012"/>
    </source>
</evidence>
<dbReference type="SMART" id="SM00387">
    <property type="entry name" value="HATPase_c"/>
    <property type="match status" value="1"/>
</dbReference>
<name>A8IH99_AZOC5</name>
<dbReference type="GO" id="GO:0005524">
    <property type="term" value="F:ATP binding"/>
    <property type="evidence" value="ECO:0007669"/>
    <property type="project" value="UniProtKB-KW"/>
</dbReference>
<feature type="transmembrane region" description="Helical" evidence="9">
    <location>
        <begin position="16"/>
        <end position="45"/>
    </location>
</feature>
<evidence type="ECO:0000313" key="12">
    <source>
        <dbReference type="Proteomes" id="UP000000270"/>
    </source>
</evidence>
<dbReference type="RefSeq" id="WP_012168724.1">
    <property type="nucleotide sequence ID" value="NC_009937.1"/>
</dbReference>
<dbReference type="STRING" id="438753.AZC_0193"/>
<keyword evidence="12" id="KW-1185">Reference proteome</keyword>
<evidence type="ECO:0000259" key="10">
    <source>
        <dbReference type="PROSITE" id="PS50109"/>
    </source>
</evidence>
<sequence>MLGATLSRTVSVSRSWVVLAMLIALMTAIFVVDTVTNYAVAAAVLYTAVQLIATRFLSVRTVIILTGASIVLTLLSFELTRSGAYEVGVVNTAISVVVIGVTAYLGLKLKSAQQSADETRERLLRMARLMTLSQLTTSIAHEVSQPLAGIATSASASRRWLTQQPPNVERALAAIERVASDACRANDVLARVRGMARREATSKASFDFNEAVREVLDLAGGDMLRTGAQVSLSLAENLPAAFADRVQIQQVIGNLVLNAMEAVSALPNRLPRLTISTALEPAGMISFSISDNGPGVSPDTAQHLFDAFWTTKEQGFGLGLTICQTIVEANGGRIWMLPAPPEAGATFVFNLPTAGSAA</sequence>
<dbReference type="InterPro" id="IPR036097">
    <property type="entry name" value="HisK_dim/P_sf"/>
</dbReference>
<evidence type="ECO:0000256" key="1">
    <source>
        <dbReference type="ARBA" id="ARBA00000085"/>
    </source>
</evidence>
<dbReference type="SUPFAM" id="SSF47384">
    <property type="entry name" value="Homodimeric domain of signal transducing histidine kinase"/>
    <property type="match status" value="1"/>
</dbReference>
<reference evidence="11 12" key="5">
    <citation type="journal article" date="2010" name="Appl. Environ. Microbiol.">
        <title>phrR-like gene praR of Azorhizobium caulinodans ORS571 is essential for symbiosis with Sesbania rostrata and is involved in expression of reb genes.</title>
        <authorList>
            <person name="Akiba N."/>
            <person name="Aono T."/>
            <person name="Toyazaki H."/>
            <person name="Sato S."/>
            <person name="Oyaizu H."/>
        </authorList>
    </citation>
    <scope>NUCLEOTIDE SEQUENCE [LARGE SCALE GENOMIC DNA]</scope>
    <source>
        <strain evidence="12">ATCC 43989 / DSM 5975 / JCM 20966 / LMG 6465 / NBRC 14845 / NCIMB 13405 / ORS 571</strain>
    </source>
</reference>
<evidence type="ECO:0000256" key="3">
    <source>
        <dbReference type="ARBA" id="ARBA00022553"/>
    </source>
</evidence>
<dbReference type="PRINTS" id="PR00344">
    <property type="entry name" value="BCTRLSENSOR"/>
</dbReference>
<keyword evidence="5" id="KW-0547">Nucleotide-binding</keyword>
<feature type="transmembrane region" description="Helical" evidence="9">
    <location>
        <begin position="57"/>
        <end position="77"/>
    </location>
</feature>
<reference evidence="12" key="2">
    <citation type="submission" date="2007-04" db="EMBL/GenBank/DDBJ databases">
        <title>Complete genome sequence of the nitrogen-fixing bacterium Azorhizobium caulinodans ORS571.</title>
        <authorList>
            <person name="Lee K.B."/>
            <person name="Backer P.D."/>
            <person name="Aono T."/>
            <person name="Liu C.T."/>
            <person name="Suzuki S."/>
            <person name="Suzuki T."/>
            <person name="Kaneko T."/>
            <person name="Yamada M."/>
            <person name="Tabata S."/>
            <person name="Kupfer D.M."/>
            <person name="Najar F.Z."/>
            <person name="Wiley G.B."/>
            <person name="Roe B."/>
            <person name="Binnewies T."/>
            <person name="Ussery D."/>
            <person name="Vereecke D."/>
            <person name="Gevers D."/>
            <person name="Holsters M."/>
            <person name="Oyaizu H."/>
        </authorList>
    </citation>
    <scope>NUCLEOTIDE SEQUENCE [LARGE SCALE GENOMIC DNA]</scope>
    <source>
        <strain evidence="12">ATCC 43989 / DSM 5975 / JCM 20966 / LMG 6465 / NBRC 14845 / NCIMB 13405 / ORS 571</strain>
    </source>
</reference>
<keyword evidence="9" id="KW-0472">Membrane</keyword>
<reference evidence="11 12" key="3">
    <citation type="journal article" date="2008" name="BMC Genomics">
        <title>The genome of the versatile nitrogen fixer Azorhizobium caulinodans ORS571.</title>
        <authorList>
            <person name="Lee KB."/>
            <person name="Backer P.D."/>
            <person name="Aono T."/>
            <person name="Liu CT."/>
            <person name="Suzuki S."/>
            <person name="Suzuki T."/>
            <person name="Kaneko T."/>
            <person name="Yamada M."/>
            <person name="Tabata S."/>
            <person name="Kupfer D.M."/>
            <person name="Najar F.Z."/>
            <person name="Wiley G.B."/>
            <person name="Roe B."/>
            <person name="Binnewies T.T."/>
            <person name="Ussery D.W."/>
            <person name="D'Haeze W."/>
            <person name="Herder J.D."/>
            <person name="Gevers D."/>
            <person name="Vereecke D."/>
            <person name="Holsters M."/>
            <person name="Oyaizu H."/>
        </authorList>
    </citation>
    <scope>NUCLEOTIDE SEQUENCE [LARGE SCALE GENOMIC DNA]</scope>
    <source>
        <strain evidence="12">ATCC 43989 / DSM 5975 / JCM 20966 / LMG 6465 / NBRC 14845 / NCIMB 13405 / ORS 571</strain>
    </source>
</reference>
<dbReference type="Pfam" id="PF02518">
    <property type="entry name" value="HATPase_c"/>
    <property type="match status" value="1"/>
</dbReference>
<dbReference type="EMBL" id="AP009384">
    <property type="protein sequence ID" value="BAF86191.1"/>
    <property type="molecule type" value="Genomic_DNA"/>
</dbReference>
<feature type="transmembrane region" description="Helical" evidence="9">
    <location>
        <begin position="89"/>
        <end position="107"/>
    </location>
</feature>
<dbReference type="InterPro" id="IPR003661">
    <property type="entry name" value="HisK_dim/P_dom"/>
</dbReference>
<evidence type="ECO:0000256" key="4">
    <source>
        <dbReference type="ARBA" id="ARBA00022679"/>
    </source>
</evidence>
<gene>
    <name evidence="11" type="ordered locus">AZC_0193</name>
</gene>
<feature type="domain" description="Histidine kinase" evidence="10">
    <location>
        <begin position="138"/>
        <end position="355"/>
    </location>
</feature>
<dbReference type="AlphaFoldDB" id="A8IH99"/>
<evidence type="ECO:0000313" key="11">
    <source>
        <dbReference type="EMBL" id="BAF86191.1"/>
    </source>
</evidence>
<keyword evidence="9" id="KW-1133">Transmembrane helix</keyword>
<accession>A8IH99</accession>
<keyword evidence="4" id="KW-0808">Transferase</keyword>
<reference evidence="11 12" key="1">
    <citation type="journal article" date="2007" name="Appl. Environ. Microbiol.">
        <title>Rhizobial factors required for stem nodule maturation and maintenance in Sesbania rostrata-Azorhizobium caulinodans ORS571 symbiosis.</title>
        <authorList>
            <person name="Suzuki S."/>
            <person name="Aono T."/>
            <person name="Lee KB."/>
            <person name="Suzuki T."/>
            <person name="Liu CT."/>
            <person name="Miwa H."/>
            <person name="Wakao S."/>
            <person name="Iki T."/>
            <person name="Oyaizu H."/>
        </authorList>
    </citation>
    <scope>NUCLEOTIDE SEQUENCE [LARGE SCALE GENOMIC DNA]</scope>
    <source>
        <strain evidence="12">ATCC 43989 / DSM 5975 / JCM 20966 / LMG 6465 / NBRC 14845 / NCIMB 13405 / ORS 571</strain>
    </source>
</reference>
<dbReference type="eggNOG" id="COG4191">
    <property type="taxonomic scope" value="Bacteria"/>
</dbReference>
<dbReference type="PROSITE" id="PS50109">
    <property type="entry name" value="HIS_KIN"/>
    <property type="match status" value="1"/>
</dbReference>
<reference evidence="11 12" key="4">
    <citation type="journal article" date="2009" name="Appl. Environ. Microbiol.">
        <title>Comparative genome-wide transcriptional profiling of Azorhizobium caulinodans ORS571 grown under free-living and symbiotic conditions.</title>
        <authorList>
            <person name="Tsukada S."/>
            <person name="Aono T."/>
            <person name="Akiba N."/>
            <person name="Lee KB."/>
            <person name="Liu CT."/>
            <person name="Toyazaki H."/>
            <person name="Oyaizu H."/>
        </authorList>
    </citation>
    <scope>NUCLEOTIDE SEQUENCE [LARGE SCALE GENOMIC DNA]</scope>
    <source>
        <strain evidence="12">ATCC 43989 / DSM 5975 / JCM 20966 / LMG 6465 / NBRC 14845 / NCIMB 13405 / ORS 571</strain>
    </source>
</reference>
<keyword evidence="9" id="KW-0812">Transmembrane</keyword>
<dbReference type="KEGG" id="azc:AZC_0193"/>
<reference evidence="11 12" key="6">
    <citation type="journal article" date="2011" name="Appl. Environ. Microbiol.">
        <title>Involvement of the azorhizobial chromosome partition gene (parA) in the onset of bacteroid differentiation during Sesbania rostrata stem nodule development.</title>
        <authorList>
            <person name="Liu CT."/>
            <person name="Lee KB."/>
            <person name="Wang YS."/>
            <person name="Peng MH."/>
            <person name="Lee KT."/>
            <person name="Suzuki S."/>
            <person name="Suzuki T."/>
            <person name="Oyaizu H."/>
        </authorList>
    </citation>
    <scope>NUCLEOTIDE SEQUENCE [LARGE SCALE GENOMIC DNA]</scope>
    <source>
        <strain evidence="12">ATCC 43989 / DSM 5975 / JCM 20966 / LMG 6465 / NBRC 14845 / NCIMB 13405 / ORS 571</strain>
    </source>
</reference>
<dbReference type="PANTHER" id="PTHR43065:SF10">
    <property type="entry name" value="PEROXIDE STRESS-ACTIVATED HISTIDINE KINASE MAK3"/>
    <property type="match status" value="1"/>
</dbReference>
<dbReference type="Gene3D" id="1.10.287.130">
    <property type="match status" value="1"/>
</dbReference>
<keyword evidence="7" id="KW-0067">ATP-binding</keyword>
<evidence type="ECO:0000256" key="6">
    <source>
        <dbReference type="ARBA" id="ARBA00022777"/>
    </source>
</evidence>